<organism evidence="1 2">
    <name type="scientific">Tessaracoccus lapidicaptus</name>
    <dbReference type="NCBI Taxonomy" id="1427523"/>
    <lineage>
        <taxon>Bacteria</taxon>
        <taxon>Bacillati</taxon>
        <taxon>Actinomycetota</taxon>
        <taxon>Actinomycetes</taxon>
        <taxon>Propionibacteriales</taxon>
        <taxon>Propionibacteriaceae</taxon>
        <taxon>Tessaracoccus</taxon>
    </lineage>
</organism>
<dbReference type="Proteomes" id="UP000093501">
    <property type="component" value="Unassembled WGS sequence"/>
</dbReference>
<protein>
    <submittedName>
        <fullName evidence="1">Uncharacterized protein</fullName>
    </submittedName>
</protein>
<comment type="caution">
    <text evidence="1">The sequence shown here is derived from an EMBL/GenBank/DDBJ whole genome shotgun (WGS) entry which is preliminary data.</text>
</comment>
<name>A0A1C0AM97_9ACTN</name>
<dbReference type="EMBL" id="MBQD01000021">
    <property type="protein sequence ID" value="OCL33890.1"/>
    <property type="molecule type" value="Genomic_DNA"/>
</dbReference>
<sequence>MANEDMRIGDHERDEAITLLQEHMSAGRLTTDEFNERMSRALEARTWRDLGVLFTDLPGRRPMPPDVPTPAVPAPGMGWVAPAPTYGASPDTPEVRQHGGKPWYSQWWILMVAILVTTMSSGRLGFLLPAVAIWIWVIAPALDRERQRRRPAVSAPPRPLTFYEREELLDEIRAGRPISAVKRYRELTGADLYTAKMTVDALRREIGR</sequence>
<dbReference type="Pfam" id="PF08044">
    <property type="entry name" value="DUF1707"/>
    <property type="match status" value="1"/>
</dbReference>
<dbReference type="AlphaFoldDB" id="A0A1C0AM97"/>
<accession>A0A1C0AM97</accession>
<gene>
    <name evidence="1" type="ORF">BCR15_04465</name>
</gene>
<reference evidence="2" key="1">
    <citation type="submission" date="2016-07" db="EMBL/GenBank/DDBJ databases">
        <authorList>
            <person name="Florea S."/>
            <person name="Webb J.S."/>
            <person name="Jaromczyk J."/>
            <person name="Schardl C.L."/>
        </authorList>
    </citation>
    <scope>NUCLEOTIDE SEQUENCE [LARGE SCALE GENOMIC DNA]</scope>
    <source>
        <strain evidence="2">IPBSL-7</strain>
    </source>
</reference>
<proteinExistence type="predicted"/>
<keyword evidence="2" id="KW-1185">Reference proteome</keyword>
<dbReference type="InterPro" id="IPR012551">
    <property type="entry name" value="DUF1707_SHOCT-like"/>
</dbReference>
<evidence type="ECO:0000313" key="1">
    <source>
        <dbReference type="EMBL" id="OCL33890.1"/>
    </source>
</evidence>
<dbReference type="RefSeq" id="WP_068751647.1">
    <property type="nucleotide sequence ID" value="NZ_JBDXXE010000004.1"/>
</dbReference>
<evidence type="ECO:0000313" key="2">
    <source>
        <dbReference type="Proteomes" id="UP000093501"/>
    </source>
</evidence>